<protein>
    <submittedName>
        <fullName evidence="1">Uncharacterized protein</fullName>
    </submittedName>
</protein>
<organism evidence="1">
    <name type="scientific">Salix viminalis</name>
    <name type="common">Common osier</name>
    <name type="synonym">Basket willow</name>
    <dbReference type="NCBI Taxonomy" id="40686"/>
    <lineage>
        <taxon>Eukaryota</taxon>
        <taxon>Viridiplantae</taxon>
        <taxon>Streptophyta</taxon>
        <taxon>Embryophyta</taxon>
        <taxon>Tracheophyta</taxon>
        <taxon>Spermatophyta</taxon>
        <taxon>Magnoliopsida</taxon>
        <taxon>eudicotyledons</taxon>
        <taxon>Gunneridae</taxon>
        <taxon>Pentapetalae</taxon>
        <taxon>rosids</taxon>
        <taxon>fabids</taxon>
        <taxon>Malpighiales</taxon>
        <taxon>Salicaceae</taxon>
        <taxon>Saliceae</taxon>
        <taxon>Salix</taxon>
    </lineage>
</organism>
<reference evidence="1" key="1">
    <citation type="submission" date="2019-03" db="EMBL/GenBank/DDBJ databases">
        <authorList>
            <person name="Mank J."/>
            <person name="Almeida P."/>
        </authorList>
    </citation>
    <scope>NUCLEOTIDE SEQUENCE</scope>
    <source>
        <strain evidence="1">78183</strain>
    </source>
</reference>
<proteinExistence type="predicted"/>
<evidence type="ECO:0000313" key="1">
    <source>
        <dbReference type="EMBL" id="VFU40247.1"/>
    </source>
</evidence>
<name>A0A6N2LSI5_SALVM</name>
<dbReference type="EMBL" id="CAADRP010001541">
    <property type="protein sequence ID" value="VFU40247.1"/>
    <property type="molecule type" value="Genomic_DNA"/>
</dbReference>
<dbReference type="AlphaFoldDB" id="A0A6N2LSI5"/>
<sequence length="88" mass="10274">MKETDSCFEQICVYVSPIKRTWIWERIFLTFMVYALKKVINELESGSFGVVKMLRGYNLGWSDYEAWGCLSEMKRDFEIDGEGRSALA</sequence>
<accession>A0A6N2LSI5</accession>
<gene>
    <name evidence="1" type="ORF">SVIM_LOCUS229320</name>
</gene>